<gene>
    <name evidence="2" type="primary">groES</name>
</gene>
<protein>
    <submittedName>
        <fullName evidence="2">Co-chaperonin GroES</fullName>
    </submittedName>
</protein>
<dbReference type="InterPro" id="IPR011032">
    <property type="entry name" value="GroES-like_sf"/>
</dbReference>
<evidence type="ECO:0000256" key="1">
    <source>
        <dbReference type="ARBA" id="ARBA00023186"/>
    </source>
</evidence>
<sequence length="90" mass="9920">MENITAIGKYILVDEVKEQEKASESGLFLGSKQTNELRYKKVTVLAVGTECHHALKEGLLLYVDKTAGHPILVNGASCYVIREQDVVLVC</sequence>
<dbReference type="GO" id="GO:0005524">
    <property type="term" value="F:ATP binding"/>
    <property type="evidence" value="ECO:0007669"/>
    <property type="project" value="InterPro"/>
</dbReference>
<reference evidence="2" key="1">
    <citation type="submission" date="2016-03" db="EMBL/GenBank/DDBJ databases">
        <title>Novel chaperonins are prevalent in the virioplankton and link to viral biology and ecology.</title>
        <authorList>
            <person name="Marine R.L."/>
            <person name="Nasko D.J."/>
            <person name="Polson S.W."/>
            <person name="Wommack K.E."/>
        </authorList>
    </citation>
    <scope>NUCLEOTIDE SEQUENCE</scope>
</reference>
<dbReference type="InterPro" id="IPR020818">
    <property type="entry name" value="Chaperonin_GroES"/>
</dbReference>
<dbReference type="InterPro" id="IPR037124">
    <property type="entry name" value="Chaperonin_GroES_sf"/>
</dbReference>
<accession>A0A221S3Y8</accession>
<proteinExistence type="predicted"/>
<dbReference type="GO" id="GO:0044183">
    <property type="term" value="F:protein folding chaperone"/>
    <property type="evidence" value="ECO:0007669"/>
    <property type="project" value="InterPro"/>
</dbReference>
<keyword evidence="1" id="KW-0143">Chaperone</keyword>
<dbReference type="Gene3D" id="2.30.33.40">
    <property type="entry name" value="GroES chaperonin"/>
    <property type="match status" value="1"/>
</dbReference>
<dbReference type="EMBL" id="KU971056">
    <property type="protein sequence ID" value="ASN63650.1"/>
    <property type="molecule type" value="Genomic_DNA"/>
</dbReference>
<dbReference type="SUPFAM" id="SSF50129">
    <property type="entry name" value="GroES-like"/>
    <property type="match status" value="1"/>
</dbReference>
<organism evidence="2">
    <name type="scientific">uncultured virus</name>
    <dbReference type="NCBI Taxonomy" id="340016"/>
    <lineage>
        <taxon>Viruses</taxon>
        <taxon>environmental samples</taxon>
    </lineage>
</organism>
<name>A0A221S3Y8_9VIRU</name>
<evidence type="ECO:0000313" key="2">
    <source>
        <dbReference type="EMBL" id="ASN63650.1"/>
    </source>
</evidence>
<dbReference type="Pfam" id="PF00166">
    <property type="entry name" value="Cpn10"/>
    <property type="match status" value="1"/>
</dbReference>